<dbReference type="AlphaFoldDB" id="A0A1R1PGY9"/>
<keyword evidence="2" id="KW-1133">Transmembrane helix</keyword>
<keyword evidence="1" id="KW-1278">Translocase</keyword>
<dbReference type="GO" id="GO:0055070">
    <property type="term" value="P:copper ion homeostasis"/>
    <property type="evidence" value="ECO:0007669"/>
    <property type="project" value="TreeGrafter"/>
</dbReference>
<reference evidence="4" key="1">
    <citation type="submission" date="2017-01" db="EMBL/GenBank/DDBJ databases">
        <authorList>
            <person name="Wang Y."/>
            <person name="White M."/>
            <person name="Kvist S."/>
            <person name="Moncalvo J.-M."/>
        </authorList>
    </citation>
    <scope>NUCLEOTIDE SEQUENCE [LARGE SCALE GENOMIC DNA]</scope>
    <source>
        <strain evidence="4">COL-18-3</strain>
    </source>
</reference>
<sequence length="515" mass="56582">MGYLVVLENIGTDTVSNKLGLYNVQELQIGDLLQLGVNEVVPSDGILVNFVSDFKSQVRVPKEFEEFIIGELTCYFENIVSSAESIKKNHIAKAIVEHIQLKKPPPQKYVTQNKDPVIQPRITRDNSCQNSAASSENEINISLASNNDSISEKRNPGVSCINSLCSFSIGSVASSDIKQGYGSSFYSVGDETKTKDNSLLDTFHVVKENYDMTGKEGCATDKMFKNIIDSSVNPENPDDCIQQILDIPGKGMVGLTCIAVGISEVLEKRPSRVKNECISEYFLRSIYTPNGDLKQSTHKTNMKHVSFFENADEDKDGDYDIGNSYVICAYCVGDSVRETTKHVVEYLKSSGVQVWLVSGDSNASVRNFASKVGIEECIAETHINKVPQIIKLLQENRIQSNDTGVEKSNDGVKNKLAKKSHNSFCKNNSNKKSRVIFVSNNSTMDSVFNAADIGILMHTEVELARLAIVATGILVPGSGIGADPVLSQGFLIALSGFMHLLNIVFIKYCRVRLLS</sequence>
<name>A0A1R1PGY9_ZANCU</name>
<dbReference type="InterPro" id="IPR023214">
    <property type="entry name" value="HAD_sf"/>
</dbReference>
<dbReference type="GO" id="GO:0005507">
    <property type="term" value="F:copper ion binding"/>
    <property type="evidence" value="ECO:0007669"/>
    <property type="project" value="TreeGrafter"/>
</dbReference>
<keyword evidence="2" id="KW-0472">Membrane</keyword>
<dbReference type="Proteomes" id="UP000188320">
    <property type="component" value="Unassembled WGS sequence"/>
</dbReference>
<dbReference type="GO" id="GO:0016020">
    <property type="term" value="C:membrane"/>
    <property type="evidence" value="ECO:0007669"/>
    <property type="project" value="TreeGrafter"/>
</dbReference>
<comment type="caution">
    <text evidence="3">The sequence shown here is derived from an EMBL/GenBank/DDBJ whole genome shotgun (WGS) entry which is preliminary data.</text>
</comment>
<feature type="transmembrane region" description="Helical" evidence="2">
    <location>
        <begin position="490"/>
        <end position="509"/>
    </location>
</feature>
<protein>
    <submittedName>
        <fullName evidence="3">Uncharacterized protein</fullName>
    </submittedName>
</protein>
<evidence type="ECO:0000256" key="2">
    <source>
        <dbReference type="SAM" id="Phobius"/>
    </source>
</evidence>
<evidence type="ECO:0000313" key="3">
    <source>
        <dbReference type="EMBL" id="OMH80241.1"/>
    </source>
</evidence>
<evidence type="ECO:0000313" key="4">
    <source>
        <dbReference type="Proteomes" id="UP000188320"/>
    </source>
</evidence>
<keyword evidence="4" id="KW-1185">Reference proteome</keyword>
<dbReference type="SUPFAM" id="SSF56784">
    <property type="entry name" value="HAD-like"/>
    <property type="match status" value="1"/>
</dbReference>
<dbReference type="GO" id="GO:0043682">
    <property type="term" value="F:P-type divalent copper transporter activity"/>
    <property type="evidence" value="ECO:0007669"/>
    <property type="project" value="TreeGrafter"/>
</dbReference>
<gene>
    <name evidence="3" type="ORF">AX774_g6322</name>
</gene>
<organism evidence="3 4">
    <name type="scientific">Zancudomyces culisetae</name>
    <name type="common">Gut fungus</name>
    <name type="synonym">Smittium culisetae</name>
    <dbReference type="NCBI Taxonomy" id="1213189"/>
    <lineage>
        <taxon>Eukaryota</taxon>
        <taxon>Fungi</taxon>
        <taxon>Fungi incertae sedis</taxon>
        <taxon>Zoopagomycota</taxon>
        <taxon>Kickxellomycotina</taxon>
        <taxon>Harpellomycetes</taxon>
        <taxon>Harpellales</taxon>
        <taxon>Legeriomycetaceae</taxon>
        <taxon>Zancudomyces</taxon>
    </lineage>
</organism>
<dbReference type="InterPro" id="IPR036412">
    <property type="entry name" value="HAD-like_sf"/>
</dbReference>
<dbReference type="PANTHER" id="PTHR43520">
    <property type="entry name" value="ATP7, ISOFORM B"/>
    <property type="match status" value="1"/>
</dbReference>
<accession>A0A1R1PGY9</accession>
<keyword evidence="2" id="KW-0812">Transmembrane</keyword>
<proteinExistence type="predicted"/>
<dbReference type="OrthoDB" id="432719at2759"/>
<dbReference type="Gene3D" id="3.40.50.1000">
    <property type="entry name" value="HAD superfamily/HAD-like"/>
    <property type="match status" value="1"/>
</dbReference>
<dbReference type="PANTHER" id="PTHR43520:SF8">
    <property type="entry name" value="P-TYPE CU(+) TRANSPORTER"/>
    <property type="match status" value="1"/>
</dbReference>
<dbReference type="EMBL" id="LSSK01001253">
    <property type="protein sequence ID" value="OMH80241.1"/>
    <property type="molecule type" value="Genomic_DNA"/>
</dbReference>
<evidence type="ECO:0000256" key="1">
    <source>
        <dbReference type="ARBA" id="ARBA00022967"/>
    </source>
</evidence>